<evidence type="ECO:0000256" key="1">
    <source>
        <dbReference type="SAM" id="MobiDB-lite"/>
    </source>
</evidence>
<keyword evidence="3" id="KW-1185">Reference proteome</keyword>
<protein>
    <submittedName>
        <fullName evidence="2">Uncharacterized protein</fullName>
    </submittedName>
</protein>
<evidence type="ECO:0000313" key="2">
    <source>
        <dbReference type="EMBL" id="ROL42808.1"/>
    </source>
</evidence>
<organism evidence="2 3">
    <name type="scientific">Anabarilius grahami</name>
    <name type="common">Kanglang fish</name>
    <name type="synonym">Barilius grahami</name>
    <dbReference type="NCBI Taxonomy" id="495550"/>
    <lineage>
        <taxon>Eukaryota</taxon>
        <taxon>Metazoa</taxon>
        <taxon>Chordata</taxon>
        <taxon>Craniata</taxon>
        <taxon>Vertebrata</taxon>
        <taxon>Euteleostomi</taxon>
        <taxon>Actinopterygii</taxon>
        <taxon>Neopterygii</taxon>
        <taxon>Teleostei</taxon>
        <taxon>Ostariophysi</taxon>
        <taxon>Cypriniformes</taxon>
        <taxon>Xenocyprididae</taxon>
        <taxon>Xenocypridinae</taxon>
        <taxon>Xenocypridinae incertae sedis</taxon>
        <taxon>Anabarilius</taxon>
    </lineage>
</organism>
<dbReference type="EMBL" id="RJVU01049301">
    <property type="protein sequence ID" value="ROL42808.1"/>
    <property type="molecule type" value="Genomic_DNA"/>
</dbReference>
<feature type="region of interest" description="Disordered" evidence="1">
    <location>
        <begin position="1"/>
        <end position="21"/>
    </location>
</feature>
<accession>A0A3N0YAN0</accession>
<dbReference type="Proteomes" id="UP000281406">
    <property type="component" value="Unassembled WGS sequence"/>
</dbReference>
<reference evidence="2 3" key="1">
    <citation type="submission" date="2018-10" db="EMBL/GenBank/DDBJ databases">
        <title>Genome assembly for a Yunnan-Guizhou Plateau 3E fish, Anabarilius grahami (Regan), and its evolutionary and genetic applications.</title>
        <authorList>
            <person name="Jiang W."/>
        </authorList>
    </citation>
    <scope>NUCLEOTIDE SEQUENCE [LARGE SCALE GENOMIC DNA]</scope>
    <source>
        <strain evidence="2">AG-KIZ</strain>
        <tissue evidence="2">Muscle</tissue>
    </source>
</reference>
<name>A0A3N0YAN0_ANAGA</name>
<feature type="compositionally biased region" description="Basic and acidic residues" evidence="1">
    <location>
        <begin position="1"/>
        <end position="17"/>
    </location>
</feature>
<sequence>MGNKEREREGEREKEDQWAPTYSAKLSSANGTDAFSNAKWSYLTHFAIHFTAPAPPAATRYIVILILSESPMSVFFSHQLSKDFRSNYLLFRQTQKSSEKSNPIRM</sequence>
<gene>
    <name evidence="2" type="ORF">DPX16_8554</name>
</gene>
<dbReference type="AlphaFoldDB" id="A0A3N0YAN0"/>
<comment type="caution">
    <text evidence="2">The sequence shown here is derived from an EMBL/GenBank/DDBJ whole genome shotgun (WGS) entry which is preliminary data.</text>
</comment>
<proteinExistence type="predicted"/>
<evidence type="ECO:0000313" key="3">
    <source>
        <dbReference type="Proteomes" id="UP000281406"/>
    </source>
</evidence>